<feature type="compositionally biased region" description="Basic and acidic residues" evidence="1">
    <location>
        <begin position="146"/>
        <end position="169"/>
    </location>
</feature>
<dbReference type="EMBL" id="VDMD01000002">
    <property type="protein sequence ID" value="TRM67449.1"/>
    <property type="molecule type" value="Genomic_DNA"/>
</dbReference>
<evidence type="ECO:0000313" key="3">
    <source>
        <dbReference type="Proteomes" id="UP000320762"/>
    </source>
</evidence>
<feature type="compositionally biased region" description="Basic and acidic residues" evidence="1">
    <location>
        <begin position="1"/>
        <end position="12"/>
    </location>
</feature>
<sequence>MSNERSASRGREFTSSGRGGLGNIHRASEDRAPVTDGPDDWSSARGREPIPAQNREVFSTGRGGAGNMRSPSREVTQGADPREREILRAAEERGRDAPQSTGRGGLGNISRSRSREPAVVSRSRSRDPVHSTGRGGFGNIIAGERPSTDTLHEEDEERKMHTLPEETHATGRGGFGNITHTPTPPVEHHEPSHHEHESHGRGGAGNISHERPKEHHGISGLFHHNKS</sequence>
<dbReference type="PANTHER" id="PTHR34693">
    <property type="entry name" value="PROTEIN PAR32"/>
    <property type="match status" value="1"/>
</dbReference>
<feature type="region of interest" description="Disordered" evidence="1">
    <location>
        <begin position="1"/>
        <end position="227"/>
    </location>
</feature>
<name>A0A550CRQ5_9AGAR</name>
<protein>
    <submittedName>
        <fullName evidence="2">Uncharacterized protein</fullName>
    </submittedName>
</protein>
<dbReference type="InterPro" id="IPR022024">
    <property type="entry name" value="DUF3602"/>
</dbReference>
<dbReference type="STRING" id="97359.A0A550CRQ5"/>
<dbReference type="AlphaFoldDB" id="A0A550CRQ5"/>
<feature type="compositionally biased region" description="Basic and acidic residues" evidence="1">
    <location>
        <begin position="80"/>
        <end position="96"/>
    </location>
</feature>
<dbReference type="OrthoDB" id="2537432at2759"/>
<keyword evidence="3" id="KW-1185">Reference proteome</keyword>
<dbReference type="InterPro" id="IPR053203">
    <property type="entry name" value="Cisplatin_resist-associated"/>
</dbReference>
<dbReference type="Proteomes" id="UP000320762">
    <property type="component" value="Unassembled WGS sequence"/>
</dbReference>
<accession>A0A550CRQ5</accession>
<comment type="caution">
    <text evidence="2">The sequence shown here is derived from an EMBL/GenBank/DDBJ whole genome shotgun (WGS) entry which is preliminary data.</text>
</comment>
<feature type="compositionally biased region" description="Basic and acidic residues" evidence="1">
    <location>
        <begin position="186"/>
        <end position="200"/>
    </location>
</feature>
<feature type="compositionally biased region" description="Basic and acidic residues" evidence="1">
    <location>
        <begin position="208"/>
        <end position="217"/>
    </location>
</feature>
<reference evidence="2 3" key="1">
    <citation type="journal article" date="2019" name="New Phytol.">
        <title>Comparative genomics reveals unique wood-decay strategies and fruiting body development in the Schizophyllaceae.</title>
        <authorList>
            <person name="Almasi E."/>
            <person name="Sahu N."/>
            <person name="Krizsan K."/>
            <person name="Balint B."/>
            <person name="Kovacs G.M."/>
            <person name="Kiss B."/>
            <person name="Cseklye J."/>
            <person name="Drula E."/>
            <person name="Henrissat B."/>
            <person name="Nagy I."/>
            <person name="Chovatia M."/>
            <person name="Adam C."/>
            <person name="LaButti K."/>
            <person name="Lipzen A."/>
            <person name="Riley R."/>
            <person name="Grigoriev I.V."/>
            <person name="Nagy L.G."/>
        </authorList>
    </citation>
    <scope>NUCLEOTIDE SEQUENCE [LARGE SCALE GENOMIC DNA]</scope>
    <source>
        <strain evidence="2 3">NL-1724</strain>
    </source>
</reference>
<dbReference type="Pfam" id="PF12223">
    <property type="entry name" value="DUF3602"/>
    <property type="match status" value="2"/>
</dbReference>
<evidence type="ECO:0000313" key="2">
    <source>
        <dbReference type="EMBL" id="TRM67449.1"/>
    </source>
</evidence>
<proteinExistence type="predicted"/>
<organism evidence="2 3">
    <name type="scientific">Schizophyllum amplum</name>
    <dbReference type="NCBI Taxonomy" id="97359"/>
    <lineage>
        <taxon>Eukaryota</taxon>
        <taxon>Fungi</taxon>
        <taxon>Dikarya</taxon>
        <taxon>Basidiomycota</taxon>
        <taxon>Agaricomycotina</taxon>
        <taxon>Agaricomycetes</taxon>
        <taxon>Agaricomycetidae</taxon>
        <taxon>Agaricales</taxon>
        <taxon>Schizophyllaceae</taxon>
        <taxon>Schizophyllum</taxon>
    </lineage>
</organism>
<gene>
    <name evidence="2" type="ORF">BD626DRAFT_101071</name>
</gene>
<dbReference type="PANTHER" id="PTHR34693:SF1">
    <property type="entry name" value="PROTEIN PAR32"/>
    <property type="match status" value="1"/>
</dbReference>
<evidence type="ECO:0000256" key="1">
    <source>
        <dbReference type="SAM" id="MobiDB-lite"/>
    </source>
</evidence>